<evidence type="ECO:0000313" key="1">
    <source>
        <dbReference type="EMBL" id="QBH13577.1"/>
    </source>
</evidence>
<dbReference type="AlphaFoldDB" id="A0A328F9M6"/>
<evidence type="ECO:0000313" key="4">
    <source>
        <dbReference type="Proteomes" id="UP000293902"/>
    </source>
</evidence>
<accession>A0A328F9M6</accession>
<dbReference type="RefSeq" id="WP_111958273.1">
    <property type="nucleotide sequence ID" value="NZ_CP036313.1"/>
</dbReference>
<reference evidence="2 3" key="1">
    <citation type="submission" date="2018-06" db="EMBL/GenBank/DDBJ databases">
        <title>Complete Genome Sequence of Desulfobacter hydrogenophilus (DSM3380).</title>
        <authorList>
            <person name="Marietou A."/>
            <person name="Schreiber L."/>
            <person name="Marshall I."/>
            <person name="Jorgensen B."/>
        </authorList>
    </citation>
    <scope>NUCLEOTIDE SEQUENCE [LARGE SCALE GENOMIC DNA]</scope>
    <source>
        <strain evidence="2 3">DSM 3380</strain>
    </source>
</reference>
<dbReference type="Proteomes" id="UP000293902">
    <property type="component" value="Chromosome"/>
</dbReference>
<name>A0A328F9M6_9BACT</name>
<dbReference type="Proteomes" id="UP000248798">
    <property type="component" value="Unassembled WGS sequence"/>
</dbReference>
<proteinExistence type="predicted"/>
<protein>
    <submittedName>
        <fullName evidence="2">Uncharacterized protein</fullName>
    </submittedName>
</protein>
<dbReference type="EMBL" id="QLNI01000032">
    <property type="protein sequence ID" value="RAM01079.1"/>
    <property type="molecule type" value="Genomic_DNA"/>
</dbReference>
<evidence type="ECO:0000313" key="2">
    <source>
        <dbReference type="EMBL" id="RAM01079.1"/>
    </source>
</evidence>
<reference evidence="1 4" key="2">
    <citation type="submission" date="2019-02" db="EMBL/GenBank/DDBJ databases">
        <title>Complete genome sequence of Desulfobacter hydrogenophilus AcRS1.</title>
        <authorList>
            <person name="Marietou A."/>
            <person name="Lund M.B."/>
            <person name="Marshall I.P.G."/>
            <person name="Schreiber L."/>
            <person name="Jorgensen B."/>
        </authorList>
    </citation>
    <scope>NUCLEOTIDE SEQUENCE [LARGE SCALE GENOMIC DNA]</scope>
    <source>
        <strain evidence="1 4">AcRS1</strain>
    </source>
</reference>
<gene>
    <name evidence="2" type="ORF">DO021_15430</name>
    <name evidence="1" type="ORF">EYB58_11955</name>
</gene>
<dbReference type="EMBL" id="CP036313">
    <property type="protein sequence ID" value="QBH13577.1"/>
    <property type="molecule type" value="Genomic_DNA"/>
</dbReference>
<keyword evidence="4" id="KW-1185">Reference proteome</keyword>
<evidence type="ECO:0000313" key="3">
    <source>
        <dbReference type="Proteomes" id="UP000248798"/>
    </source>
</evidence>
<sequence length="129" mass="14746">MKKITISIVLIALLIAFIFYATSKSNKQPITTIKEFIGLDNKVAVRIHPMFVTTISFQKNDHLQLIKFDPKDVPENYKIILDGPYKLVLSSKVKDIIPAEFPIQVDKTIILSLVESKREFNPLVIFESK</sequence>
<organism evidence="2 3">
    <name type="scientific">Desulfobacter hydrogenophilus</name>
    <dbReference type="NCBI Taxonomy" id="2291"/>
    <lineage>
        <taxon>Bacteria</taxon>
        <taxon>Pseudomonadati</taxon>
        <taxon>Thermodesulfobacteriota</taxon>
        <taxon>Desulfobacteria</taxon>
        <taxon>Desulfobacterales</taxon>
        <taxon>Desulfobacteraceae</taxon>
        <taxon>Desulfobacter</taxon>
    </lineage>
</organism>